<reference evidence="1" key="1">
    <citation type="submission" date="2014-09" db="EMBL/GenBank/DDBJ databases">
        <authorList>
            <person name="Magalhaes I.L.F."/>
            <person name="Oliveira U."/>
            <person name="Santos F.R."/>
            <person name="Vidigal T.H.D.A."/>
            <person name="Brescovit A.D."/>
            <person name="Santos A.J."/>
        </authorList>
    </citation>
    <scope>NUCLEOTIDE SEQUENCE</scope>
    <source>
        <tissue evidence="1">Shoot tissue taken approximately 20 cm above the soil surface</tissue>
    </source>
</reference>
<accession>A0A0A9B5X9</accession>
<protein>
    <submittedName>
        <fullName evidence="1">Uncharacterized protein</fullName>
    </submittedName>
</protein>
<reference evidence="1" key="2">
    <citation type="journal article" date="2015" name="Data Brief">
        <title>Shoot transcriptome of the giant reed, Arundo donax.</title>
        <authorList>
            <person name="Barrero R.A."/>
            <person name="Guerrero F.D."/>
            <person name="Moolhuijzen P."/>
            <person name="Goolsby J.A."/>
            <person name="Tidwell J."/>
            <person name="Bellgard S.E."/>
            <person name="Bellgard M.I."/>
        </authorList>
    </citation>
    <scope>NUCLEOTIDE SEQUENCE</scope>
    <source>
        <tissue evidence="1">Shoot tissue taken approximately 20 cm above the soil surface</tissue>
    </source>
</reference>
<name>A0A0A9B5X9_ARUDO</name>
<proteinExistence type="predicted"/>
<evidence type="ECO:0000313" key="1">
    <source>
        <dbReference type="EMBL" id="JAD58766.1"/>
    </source>
</evidence>
<dbReference type="EMBL" id="GBRH01239129">
    <property type="protein sequence ID" value="JAD58766.1"/>
    <property type="molecule type" value="Transcribed_RNA"/>
</dbReference>
<organism evidence="1">
    <name type="scientific">Arundo donax</name>
    <name type="common">Giant reed</name>
    <name type="synonym">Donax arundinaceus</name>
    <dbReference type="NCBI Taxonomy" id="35708"/>
    <lineage>
        <taxon>Eukaryota</taxon>
        <taxon>Viridiplantae</taxon>
        <taxon>Streptophyta</taxon>
        <taxon>Embryophyta</taxon>
        <taxon>Tracheophyta</taxon>
        <taxon>Spermatophyta</taxon>
        <taxon>Magnoliopsida</taxon>
        <taxon>Liliopsida</taxon>
        <taxon>Poales</taxon>
        <taxon>Poaceae</taxon>
        <taxon>PACMAD clade</taxon>
        <taxon>Arundinoideae</taxon>
        <taxon>Arundineae</taxon>
        <taxon>Arundo</taxon>
    </lineage>
</organism>
<sequence>MLQPGCPRTGKFYQHCRLLLQPCQVKVVWYNMLNLKGQLIATIFSIKPA</sequence>
<dbReference type="AlphaFoldDB" id="A0A0A9B5X9"/>